<evidence type="ECO:0000313" key="1">
    <source>
        <dbReference type="EMBL" id="VFJ71996.1"/>
    </source>
</evidence>
<dbReference type="AlphaFoldDB" id="A0A450TTE0"/>
<reference evidence="1" key="1">
    <citation type="submission" date="2019-02" db="EMBL/GenBank/DDBJ databases">
        <authorList>
            <person name="Gruber-Vodicka R. H."/>
            <person name="Seah K. B. B."/>
        </authorList>
    </citation>
    <scope>NUCLEOTIDE SEQUENCE</scope>
    <source>
        <strain evidence="1">BECK_BZ131</strain>
    </source>
</reference>
<dbReference type="PANTHER" id="PTHR47473:SF1">
    <property type="entry name" value="METHYLTRANSFERASE DOMAIN-CONTAINING PROTEIN"/>
    <property type="match status" value="1"/>
</dbReference>
<accession>A0A450TTE0</accession>
<proteinExistence type="predicted"/>
<dbReference type="EMBL" id="CAADFE010000030">
    <property type="protein sequence ID" value="VFJ71996.1"/>
    <property type="molecule type" value="Genomic_DNA"/>
</dbReference>
<name>A0A450TTE0_9GAMM</name>
<organism evidence="1">
    <name type="scientific">Candidatus Kentrum sp. FW</name>
    <dbReference type="NCBI Taxonomy" id="2126338"/>
    <lineage>
        <taxon>Bacteria</taxon>
        <taxon>Pseudomonadati</taxon>
        <taxon>Pseudomonadota</taxon>
        <taxon>Gammaproteobacteria</taxon>
        <taxon>Candidatus Kentrum</taxon>
    </lineage>
</organism>
<gene>
    <name evidence="1" type="ORF">BECKFW1821C_GA0114237_10308</name>
</gene>
<sequence>MAIINSLLFHFLHNKRLTYTIAWEDPRIDRRLLQLDGSSSVLMITSGGCNALDYLLEKPEYVLAVDINPYQSALLDLKIAAIRTLEFDDFFDIFGYGRSERFNRLYVECLRENMNVSSRAIWDKYGEKIFSGRGLYFSGTTGISIRIFRFYFSRIKKLMPVIERFLQSEDLEQQNEIFSKELETYFTRYISILFNSSITMFLHGVPPEQRSQTEKEYGKNIGEVYVMLLRKMLTSFFIKDNYFAYIVLNGGFTRECCPEYLKPKNFQALKSGLIDRLETRTCDVLSYLKTTKRKFSHFALLDHMDWLSYNNKPYLQDEWQHIWEASMPHGKVLARSLSRSLHFYQDLEIHDNGKIHKLSDLFSMNNSRLIEEDRSSIYGSVSLLEKASQP</sequence>
<dbReference type="InterPro" id="IPR021829">
    <property type="entry name" value="DUF3419"/>
</dbReference>
<dbReference type="GO" id="GO:0016740">
    <property type="term" value="F:transferase activity"/>
    <property type="evidence" value="ECO:0007669"/>
    <property type="project" value="UniProtKB-KW"/>
</dbReference>
<dbReference type="Pfam" id="PF11899">
    <property type="entry name" value="DUF3419"/>
    <property type="match status" value="1"/>
</dbReference>
<keyword evidence="1" id="KW-0808">Transferase</keyword>
<protein>
    <submittedName>
        <fullName evidence="1">S-adenosylmethionine-diacylglycerol 3-amino-3-carboxypropyl transferase</fullName>
    </submittedName>
</protein>
<dbReference type="PANTHER" id="PTHR47473">
    <property type="entry name" value="BTA1P"/>
    <property type="match status" value="1"/>
</dbReference>